<accession>A0A9D7SDS1</accession>
<reference evidence="5" key="1">
    <citation type="submission" date="2020-10" db="EMBL/GenBank/DDBJ databases">
        <title>Connecting structure to function with the recovery of over 1000 high-quality activated sludge metagenome-assembled genomes encoding full-length rRNA genes using long-read sequencing.</title>
        <authorList>
            <person name="Singleton C.M."/>
            <person name="Petriglieri F."/>
            <person name="Kristensen J.M."/>
            <person name="Kirkegaard R.H."/>
            <person name="Michaelsen T.Y."/>
            <person name="Andersen M.H."/>
            <person name="Karst S.M."/>
            <person name="Dueholm M.S."/>
            <person name="Nielsen P.H."/>
            <person name="Albertsen M."/>
        </authorList>
    </citation>
    <scope>NUCLEOTIDE SEQUENCE</scope>
    <source>
        <strain evidence="5">Skiv_18-Q3-R9-52_MAXAC.067</strain>
    </source>
</reference>
<dbReference type="AlphaFoldDB" id="A0A9D7SDS1"/>
<feature type="compositionally biased region" description="Polar residues" evidence="3">
    <location>
        <begin position="1"/>
        <end position="12"/>
    </location>
</feature>
<keyword evidence="5" id="KW-0575">Peroxidase</keyword>
<keyword evidence="2" id="KW-0676">Redox-active center</keyword>
<dbReference type="InterPro" id="IPR050455">
    <property type="entry name" value="Tpx_Peroxidase_subfamily"/>
</dbReference>
<dbReference type="PANTHER" id="PTHR43110:SF1">
    <property type="entry name" value="THIOL PEROXIDASE"/>
    <property type="match status" value="1"/>
</dbReference>
<keyword evidence="1" id="KW-1015">Disulfide bond</keyword>
<evidence type="ECO:0000313" key="5">
    <source>
        <dbReference type="EMBL" id="MBK9795742.1"/>
    </source>
</evidence>
<name>A0A9D7SDS1_9BACT</name>
<evidence type="ECO:0000256" key="3">
    <source>
        <dbReference type="SAM" id="MobiDB-lite"/>
    </source>
</evidence>
<sequence>MATITLNGNPTHTRGELPLPGQHTPPFRLTRGDLSEFTSVDLEGQRVLISIFPSLDTVICGESVRKFNRLTVDLPNTVMLCVSMDLPFAQSHFCGAEQLDRVLTASAFRHLDFGASFGVTLVDGPLKGLFARAVVALDENGTVVHTELVPELAREPDYDLAIHAIRNRHYPCPEDALESTE</sequence>
<evidence type="ECO:0000313" key="6">
    <source>
        <dbReference type="Proteomes" id="UP000886657"/>
    </source>
</evidence>
<protein>
    <submittedName>
        <fullName evidence="5">Thiol peroxidase</fullName>
        <ecNumber evidence="5">1.11.1.-</ecNumber>
    </submittedName>
</protein>
<evidence type="ECO:0000256" key="1">
    <source>
        <dbReference type="ARBA" id="ARBA00023157"/>
    </source>
</evidence>
<dbReference type="InterPro" id="IPR002065">
    <property type="entry name" value="TPX"/>
</dbReference>
<dbReference type="SUPFAM" id="SSF52833">
    <property type="entry name" value="Thioredoxin-like"/>
    <property type="match status" value="1"/>
</dbReference>
<comment type="caution">
    <text evidence="5">The sequence shown here is derived from an EMBL/GenBank/DDBJ whole genome shotgun (WGS) entry which is preliminary data.</text>
</comment>
<dbReference type="InterPro" id="IPR036249">
    <property type="entry name" value="Thioredoxin-like_sf"/>
</dbReference>
<dbReference type="Gene3D" id="3.40.30.10">
    <property type="entry name" value="Glutaredoxin"/>
    <property type="match status" value="1"/>
</dbReference>
<dbReference type="NCBIfam" id="NF001808">
    <property type="entry name" value="PRK00522.1"/>
    <property type="match status" value="1"/>
</dbReference>
<dbReference type="PANTHER" id="PTHR43110">
    <property type="entry name" value="THIOL PEROXIDASE"/>
    <property type="match status" value="1"/>
</dbReference>
<dbReference type="Pfam" id="PF08534">
    <property type="entry name" value="Redoxin"/>
    <property type="match status" value="1"/>
</dbReference>
<dbReference type="CDD" id="cd03014">
    <property type="entry name" value="PRX_Atyp2cys"/>
    <property type="match status" value="1"/>
</dbReference>
<keyword evidence="5" id="KW-0560">Oxidoreductase</keyword>
<dbReference type="InterPro" id="IPR013740">
    <property type="entry name" value="Redoxin"/>
</dbReference>
<evidence type="ECO:0000256" key="2">
    <source>
        <dbReference type="ARBA" id="ARBA00023284"/>
    </source>
</evidence>
<evidence type="ECO:0000259" key="4">
    <source>
        <dbReference type="Pfam" id="PF08534"/>
    </source>
</evidence>
<gene>
    <name evidence="5" type="primary">tpx</name>
    <name evidence="5" type="ORF">IPP58_04485</name>
</gene>
<dbReference type="EMBL" id="JADKIO010000005">
    <property type="protein sequence ID" value="MBK9795742.1"/>
    <property type="molecule type" value="Genomic_DNA"/>
</dbReference>
<dbReference type="GO" id="GO:0008379">
    <property type="term" value="F:thioredoxin peroxidase activity"/>
    <property type="evidence" value="ECO:0007669"/>
    <property type="project" value="InterPro"/>
</dbReference>
<organism evidence="5 6">
    <name type="scientific">Candidatus Geothrix skivensis</name>
    <dbReference type="NCBI Taxonomy" id="2954439"/>
    <lineage>
        <taxon>Bacteria</taxon>
        <taxon>Pseudomonadati</taxon>
        <taxon>Acidobacteriota</taxon>
        <taxon>Holophagae</taxon>
        <taxon>Holophagales</taxon>
        <taxon>Holophagaceae</taxon>
        <taxon>Geothrix</taxon>
    </lineage>
</organism>
<proteinExistence type="predicted"/>
<dbReference type="Proteomes" id="UP000886657">
    <property type="component" value="Unassembled WGS sequence"/>
</dbReference>
<feature type="domain" description="Redoxin" evidence="4">
    <location>
        <begin position="21"/>
        <end position="159"/>
    </location>
</feature>
<feature type="region of interest" description="Disordered" evidence="3">
    <location>
        <begin position="1"/>
        <end position="22"/>
    </location>
</feature>
<dbReference type="EC" id="1.11.1.-" evidence="5"/>